<dbReference type="EMBL" id="JAVDVI010000001">
    <property type="protein sequence ID" value="MDR6966129.1"/>
    <property type="molecule type" value="Genomic_DNA"/>
</dbReference>
<dbReference type="Proteomes" id="UP001255185">
    <property type="component" value="Unassembled WGS sequence"/>
</dbReference>
<organism evidence="2 3">
    <name type="scientific">Flavobacterium arsenatis</name>
    <dbReference type="NCBI Taxonomy" id="1484332"/>
    <lineage>
        <taxon>Bacteria</taxon>
        <taxon>Pseudomonadati</taxon>
        <taxon>Bacteroidota</taxon>
        <taxon>Flavobacteriia</taxon>
        <taxon>Flavobacteriales</taxon>
        <taxon>Flavobacteriaceae</taxon>
        <taxon>Flavobacterium</taxon>
    </lineage>
</organism>
<keyword evidence="3" id="KW-1185">Reference proteome</keyword>
<evidence type="ECO:0008006" key="4">
    <source>
        <dbReference type="Google" id="ProtNLM"/>
    </source>
</evidence>
<dbReference type="RefSeq" id="WP_310023581.1">
    <property type="nucleotide sequence ID" value="NZ_JAVDVI010000001.1"/>
</dbReference>
<sequence>MKKTILIAFLNVVCLTAQAQEEIKFDGLKAPSSPAFNLLGISPSSIDQPTDITSFAVSIQNATSDFSSIPNNYAMEFLPFTLFSKNSMTTKELGDKEFKNVFKQTFLISLGVANEINDDIAAVPKLTKLGMGLKFSIIRPAFTDTTLINLKELYNAQEKVLDFDFARQKEREQKDSLLIKYKELKKEILSQGLSESEEKAKLSEIVNLEQKRKIELSKETIHLSTEQKDTKRQLEDKVSEKAKSLEFKRSGPFLDFALGSVIDFKDETFNRSQLSKSGAWLTGGFIHNSLDILGVARYLYQPDKILADDTGLLDTENISSLDGGVRVVYKTLKKQQLSLSAEGLYRSVLDSDLVDSSWRLVANASYDFGSNQVVTFSFGKDFDNTFIKEDNLVAALNFIIGFGDSVKNDTK</sequence>
<feature type="chain" id="PRO_5046667284" description="Type IX secretion system membrane protein PorP/SprF" evidence="1">
    <location>
        <begin position="20"/>
        <end position="411"/>
    </location>
</feature>
<keyword evidence="1" id="KW-0732">Signal</keyword>
<accession>A0ABU1TJM5</accession>
<name>A0ABU1TJM5_9FLAO</name>
<evidence type="ECO:0000256" key="1">
    <source>
        <dbReference type="SAM" id="SignalP"/>
    </source>
</evidence>
<gene>
    <name evidence="2" type="ORF">J2X31_000122</name>
</gene>
<reference evidence="2 3" key="1">
    <citation type="submission" date="2023-07" db="EMBL/GenBank/DDBJ databases">
        <title>Sorghum-associated microbial communities from plants grown in Nebraska, USA.</title>
        <authorList>
            <person name="Schachtman D."/>
        </authorList>
    </citation>
    <scope>NUCLEOTIDE SEQUENCE [LARGE SCALE GENOMIC DNA]</scope>
    <source>
        <strain evidence="2 3">3773</strain>
    </source>
</reference>
<evidence type="ECO:0000313" key="2">
    <source>
        <dbReference type="EMBL" id="MDR6966129.1"/>
    </source>
</evidence>
<evidence type="ECO:0000313" key="3">
    <source>
        <dbReference type="Proteomes" id="UP001255185"/>
    </source>
</evidence>
<comment type="caution">
    <text evidence="2">The sequence shown here is derived from an EMBL/GenBank/DDBJ whole genome shotgun (WGS) entry which is preliminary data.</text>
</comment>
<feature type="signal peptide" evidence="1">
    <location>
        <begin position="1"/>
        <end position="19"/>
    </location>
</feature>
<proteinExistence type="predicted"/>
<protein>
    <recommendedName>
        <fullName evidence="4">Type IX secretion system membrane protein PorP/SprF</fullName>
    </recommendedName>
</protein>